<dbReference type="PANTHER" id="PTHR40758">
    <property type="entry name" value="CONSERVED PROTEIN"/>
    <property type="match status" value="1"/>
</dbReference>
<feature type="domain" description="Mycothiol-dependent maleylpyruvate isomerase metal-binding" evidence="1">
    <location>
        <begin position="16"/>
        <end position="142"/>
    </location>
</feature>
<dbReference type="Pfam" id="PF11716">
    <property type="entry name" value="MDMPI_N"/>
    <property type="match status" value="1"/>
</dbReference>
<accession>A0ABX8EIH0</accession>
<dbReference type="Proteomes" id="UP000679307">
    <property type="component" value="Chromosome"/>
</dbReference>
<dbReference type="PANTHER" id="PTHR40758:SF1">
    <property type="entry name" value="CONSERVED PROTEIN"/>
    <property type="match status" value="1"/>
</dbReference>
<proteinExistence type="predicted"/>
<dbReference type="InterPro" id="IPR024344">
    <property type="entry name" value="MDMPI_metal-binding"/>
</dbReference>
<organism evidence="2 3">
    <name type="scientific">Nocardioides aquaticus</name>
    <dbReference type="NCBI Taxonomy" id="160826"/>
    <lineage>
        <taxon>Bacteria</taxon>
        <taxon>Bacillati</taxon>
        <taxon>Actinomycetota</taxon>
        <taxon>Actinomycetes</taxon>
        <taxon>Propionibacteriales</taxon>
        <taxon>Nocardioidaceae</taxon>
        <taxon>Nocardioides</taxon>
    </lineage>
</organism>
<evidence type="ECO:0000313" key="2">
    <source>
        <dbReference type="EMBL" id="QVT80310.1"/>
    </source>
</evidence>
<evidence type="ECO:0000313" key="3">
    <source>
        <dbReference type="Proteomes" id="UP000679307"/>
    </source>
</evidence>
<protein>
    <recommendedName>
        <fullName evidence="1">Mycothiol-dependent maleylpyruvate isomerase metal-binding domain-containing protein</fullName>
    </recommendedName>
</protein>
<dbReference type="EMBL" id="CP075371">
    <property type="protein sequence ID" value="QVT80310.1"/>
    <property type="molecule type" value="Genomic_DNA"/>
</dbReference>
<reference evidence="2 3" key="1">
    <citation type="submission" date="2021-05" db="EMBL/GenBank/DDBJ databases">
        <title>Complete genome of Nocardioides aquaticus KCTC 9944T isolated from meromictic and hypersaline Ekho Lake, Antarctica.</title>
        <authorList>
            <person name="Hwang K."/>
            <person name="Kim K.M."/>
            <person name="Choe H."/>
        </authorList>
    </citation>
    <scope>NUCLEOTIDE SEQUENCE [LARGE SCALE GENOMIC DNA]</scope>
    <source>
        <strain evidence="2 3">KCTC 9944</strain>
    </source>
</reference>
<name>A0ABX8EIH0_9ACTN</name>
<evidence type="ECO:0000259" key="1">
    <source>
        <dbReference type="Pfam" id="PF11716"/>
    </source>
</evidence>
<keyword evidence="3" id="KW-1185">Reference proteome</keyword>
<sequence length="275" mass="29662">MAAVTSPRLTHPAHLDHLRHETSRLREVLAHADPAAPVPACPAWTAADLLWHLGGEVQHQWAWVVEHRPRDPGAGYAPPTRPDSVAGLLDVLDDASARLVAALRDGDPAEPAWTWADDEADRTLGFIARRQALEAQVHRLDAEQAVGDVRPLDPALSADGVEEVLAVMYGGCPPWGRFEPGPTWVRWDLTDTGDELWTRLGLFSGTSPDGTRTYADEDDLALSEEPGPAASLVVSGTAAGLQAWLWHRADDAGVTVSGDEDAYARLAGILRQPID</sequence>
<gene>
    <name evidence="2" type="ORF">ENKNEFLB_02705</name>
</gene>